<proteinExistence type="inferred from homology"/>
<dbReference type="Gene3D" id="3.40.50.10210">
    <property type="match status" value="1"/>
</dbReference>
<dbReference type="SUPFAM" id="SSF52733">
    <property type="entry name" value="Nicotinate mononucleotide:5,6-dimethylbenzimidazole phosphoribosyltransferase (CobT)"/>
    <property type="match status" value="1"/>
</dbReference>
<evidence type="ECO:0000256" key="4">
    <source>
        <dbReference type="ARBA" id="ARBA00015486"/>
    </source>
</evidence>
<dbReference type="Pfam" id="PF02277">
    <property type="entry name" value="DBI_PRT"/>
    <property type="match status" value="1"/>
</dbReference>
<evidence type="ECO:0000256" key="3">
    <source>
        <dbReference type="ARBA" id="ARBA00011991"/>
    </source>
</evidence>
<dbReference type="InterPro" id="IPR036087">
    <property type="entry name" value="Nict_dMeBzImd_PRibTrfase_sf"/>
</dbReference>
<evidence type="ECO:0000256" key="2">
    <source>
        <dbReference type="ARBA" id="ARBA00007110"/>
    </source>
</evidence>
<evidence type="ECO:0000256" key="7">
    <source>
        <dbReference type="ARBA" id="ARBA00022679"/>
    </source>
</evidence>
<dbReference type="GO" id="GO:0009236">
    <property type="term" value="P:cobalamin biosynthetic process"/>
    <property type="evidence" value="ECO:0007669"/>
    <property type="project" value="UniProtKB-KW"/>
</dbReference>
<evidence type="ECO:0000256" key="9">
    <source>
        <dbReference type="ARBA" id="ARBA00047340"/>
    </source>
</evidence>
<comment type="similarity">
    <text evidence="2">Belongs to the CobT family.</text>
</comment>
<comment type="catalytic activity">
    <reaction evidence="9">
        <text>5,6-dimethylbenzimidazole + nicotinate beta-D-ribonucleotide = alpha-ribazole 5'-phosphate + nicotinate + H(+)</text>
        <dbReference type="Rhea" id="RHEA:11196"/>
        <dbReference type="ChEBI" id="CHEBI:15378"/>
        <dbReference type="ChEBI" id="CHEBI:15890"/>
        <dbReference type="ChEBI" id="CHEBI:32544"/>
        <dbReference type="ChEBI" id="CHEBI:57502"/>
        <dbReference type="ChEBI" id="CHEBI:57918"/>
        <dbReference type="EC" id="2.4.2.21"/>
    </reaction>
</comment>
<reference evidence="10 11" key="1">
    <citation type="submission" date="2020-04" db="EMBL/GenBank/DDBJ databases">
        <authorList>
            <person name="Hitch T.C.A."/>
            <person name="Wylensek D."/>
            <person name="Clavel T."/>
        </authorList>
    </citation>
    <scope>NUCLEOTIDE SEQUENCE [LARGE SCALE GENOMIC DNA]</scope>
    <source>
        <strain evidence="10 11">Oil-RF-744-FAT-WT-6-1</strain>
    </source>
</reference>
<evidence type="ECO:0000256" key="8">
    <source>
        <dbReference type="ARBA" id="ARBA00030686"/>
    </source>
</evidence>
<keyword evidence="6 10" id="KW-0328">Glycosyltransferase</keyword>
<dbReference type="PANTHER" id="PTHR43463:SF1">
    <property type="entry name" value="NICOTINATE-NUCLEOTIDE--DIMETHYLBENZIMIDAZOLE PHOSPHORIBOSYLTRANSFERASE"/>
    <property type="match status" value="1"/>
</dbReference>
<gene>
    <name evidence="10" type="ORF">HF872_01505</name>
</gene>
<dbReference type="InterPro" id="IPR023195">
    <property type="entry name" value="Nict_dMeBzImd_PRibTrfase_N"/>
</dbReference>
<accession>A0A848BR31</accession>
<organism evidence="10 11">
    <name type="scientific">Megasphaera hexanoica</name>
    <dbReference type="NCBI Taxonomy" id="1675036"/>
    <lineage>
        <taxon>Bacteria</taxon>
        <taxon>Bacillati</taxon>
        <taxon>Bacillota</taxon>
        <taxon>Negativicutes</taxon>
        <taxon>Veillonellales</taxon>
        <taxon>Veillonellaceae</taxon>
        <taxon>Megasphaera</taxon>
    </lineage>
</organism>
<dbReference type="UniPathway" id="UPA00061">
    <property type="reaction ID" value="UER00516"/>
</dbReference>
<evidence type="ECO:0000256" key="6">
    <source>
        <dbReference type="ARBA" id="ARBA00022676"/>
    </source>
</evidence>
<evidence type="ECO:0000313" key="11">
    <source>
        <dbReference type="Proteomes" id="UP000591071"/>
    </source>
</evidence>
<dbReference type="EMBL" id="JABAFG010000002">
    <property type="protein sequence ID" value="NME27308.1"/>
    <property type="molecule type" value="Genomic_DNA"/>
</dbReference>
<dbReference type="EC" id="2.4.2.21" evidence="3"/>
<dbReference type="Proteomes" id="UP000591071">
    <property type="component" value="Unassembled WGS sequence"/>
</dbReference>
<dbReference type="AlphaFoldDB" id="A0A848BR31"/>
<dbReference type="InterPro" id="IPR003200">
    <property type="entry name" value="Nict_dMeBzImd_PRibTrfase"/>
</dbReference>
<keyword evidence="5" id="KW-0169">Cobalamin biosynthesis</keyword>
<name>A0A848BR31_9FIRM</name>
<evidence type="ECO:0000256" key="5">
    <source>
        <dbReference type="ARBA" id="ARBA00022573"/>
    </source>
</evidence>
<dbReference type="PANTHER" id="PTHR43463">
    <property type="entry name" value="NICOTINATE-NUCLEOTIDE--DIMETHYLBENZIMIDAZOLE PHOSPHORIBOSYLTRANSFERASE"/>
    <property type="match status" value="1"/>
</dbReference>
<dbReference type="GO" id="GO:0008939">
    <property type="term" value="F:nicotinate-nucleotide-dimethylbenzimidazole phosphoribosyltransferase activity"/>
    <property type="evidence" value="ECO:0007669"/>
    <property type="project" value="UniProtKB-EC"/>
</dbReference>
<evidence type="ECO:0000256" key="1">
    <source>
        <dbReference type="ARBA" id="ARBA00005049"/>
    </source>
</evidence>
<dbReference type="Gene3D" id="1.10.1610.10">
    <property type="match status" value="1"/>
</dbReference>
<comment type="caution">
    <text evidence="10">The sequence shown here is derived from an EMBL/GenBank/DDBJ whole genome shotgun (WGS) entry which is preliminary data.</text>
</comment>
<evidence type="ECO:0000313" key="10">
    <source>
        <dbReference type="EMBL" id="NME27308.1"/>
    </source>
</evidence>
<comment type="pathway">
    <text evidence="1">Nucleoside biosynthesis; alpha-ribazole biosynthesis; alpha-ribazole from 5,6-dimethylbenzimidazole: step 1/2.</text>
</comment>
<keyword evidence="7 10" id="KW-0808">Transferase</keyword>
<protein>
    <recommendedName>
        <fullName evidence="4">Nicotinate-nucleotide--dimethylbenzimidazole phosphoribosyltransferase</fullName>
        <ecNumber evidence="3">2.4.2.21</ecNumber>
    </recommendedName>
    <alternativeName>
        <fullName evidence="8">N(1)-alpha-phosphoribosyltransferase</fullName>
    </alternativeName>
</protein>
<dbReference type="RefSeq" id="WP_170087092.1">
    <property type="nucleotide sequence ID" value="NZ_JABAFG010000002.1"/>
</dbReference>
<sequence>MDAEFQQFISMIEPVDGDFARSYEEKLAASGQADTVLCHLAGRLAAIRGSDRHDLLKKAVIIFAADHAVDGGKNESQGKNSKADALEIASGRAPINKVAHKVRAGVLLLDMGLQEDIPESPGVQVLKVMAGSHYYGNGPAMAEDEMLDALYSGIQIGQNLADEGYTAIGIGSLGERSILTAFILTAAFYRSQMPDLAGSLKEKNQMKMLGAVLRTHGLDCTRPLELLQKAGAPDVAAMVGCILSAAHRHVALVFDNAVTGAAVLIAQALQPAVMGYVFPSAAYAEPVHRMQMEYLHLNPVVSDPGKDDQAMGSVLGLSVLDAAVESMKED</sequence>